<keyword evidence="3" id="KW-1185">Reference proteome</keyword>
<name>A0A151Y266_9GAMM</name>
<protein>
    <submittedName>
        <fullName evidence="2">Uncharacterized protein</fullName>
    </submittedName>
</protein>
<feature type="chain" id="PRO_5007592210" evidence="1">
    <location>
        <begin position="24"/>
        <end position="84"/>
    </location>
</feature>
<dbReference type="AlphaFoldDB" id="A0A151Y266"/>
<dbReference type="Proteomes" id="UP000076276">
    <property type="component" value="Unassembled WGS sequence"/>
</dbReference>
<comment type="caution">
    <text evidence="2">The sequence shown here is derived from an EMBL/GenBank/DDBJ whole genome shotgun (WGS) entry which is preliminary data.</text>
</comment>
<evidence type="ECO:0000313" key="3">
    <source>
        <dbReference type="Proteomes" id="UP000076276"/>
    </source>
</evidence>
<reference evidence="2 3" key="1">
    <citation type="submission" date="2016-03" db="EMBL/GenBank/DDBJ databases">
        <title>Acinetobacter genomospecies 28 strain ANC 4149.</title>
        <authorList>
            <person name="Radolfova-Krizova L."/>
            <person name="Nemec A."/>
        </authorList>
    </citation>
    <scope>NUCLEOTIDE SEQUENCE [LARGE SCALE GENOMIC DNA]</scope>
    <source>
        <strain evidence="2 3">ANC 4149</strain>
    </source>
</reference>
<organism evidence="2 3">
    <name type="scientific">Acinetobacter pragensis</name>
    <dbReference type="NCBI Taxonomy" id="1806892"/>
    <lineage>
        <taxon>Bacteria</taxon>
        <taxon>Pseudomonadati</taxon>
        <taxon>Pseudomonadota</taxon>
        <taxon>Gammaproteobacteria</taxon>
        <taxon>Moraxellales</taxon>
        <taxon>Moraxellaceae</taxon>
        <taxon>Acinetobacter</taxon>
    </lineage>
</organism>
<sequence length="84" mass="9369">MQLNLLKKPFAVLCLILASSSYAAAVPADIQEINAPIAIQAPEHKYQLYNDGQCSQSDDSDIKELREEEAPIRDARPIKLARPY</sequence>
<dbReference type="RefSeq" id="WP_067669093.1">
    <property type="nucleotide sequence ID" value="NZ_CBCSIK010000001.1"/>
</dbReference>
<gene>
    <name evidence="2" type="ORF">AZH43_12880</name>
</gene>
<feature type="signal peptide" evidence="1">
    <location>
        <begin position="1"/>
        <end position="23"/>
    </location>
</feature>
<evidence type="ECO:0000256" key="1">
    <source>
        <dbReference type="SAM" id="SignalP"/>
    </source>
</evidence>
<accession>A0A151Y266</accession>
<proteinExistence type="predicted"/>
<dbReference type="OrthoDB" id="6711817at2"/>
<keyword evidence="1" id="KW-0732">Signal</keyword>
<dbReference type="EMBL" id="LUAW01000020">
    <property type="protein sequence ID" value="KYQ72097.1"/>
    <property type="molecule type" value="Genomic_DNA"/>
</dbReference>
<evidence type="ECO:0000313" key="2">
    <source>
        <dbReference type="EMBL" id="KYQ72097.1"/>
    </source>
</evidence>